<keyword evidence="1" id="KW-0067">ATP-binding</keyword>
<dbReference type="GO" id="GO:0005524">
    <property type="term" value="F:ATP binding"/>
    <property type="evidence" value="ECO:0007669"/>
    <property type="project" value="UniProtKB-KW"/>
</dbReference>
<keyword evidence="1" id="KW-0547">Nucleotide-binding</keyword>
<accession>A0A6G3WJT7</accession>
<dbReference type="SUPFAM" id="SSF52540">
    <property type="entry name" value="P-loop containing nucleoside triphosphate hydrolases"/>
    <property type="match status" value="1"/>
</dbReference>
<name>A0A6G3WJT7_9ACTN</name>
<dbReference type="EMBL" id="JAAGMN010000361">
    <property type="protein sequence ID" value="NEE05600.1"/>
    <property type="molecule type" value="Genomic_DNA"/>
</dbReference>
<reference evidence="1" key="1">
    <citation type="submission" date="2020-01" db="EMBL/GenBank/DDBJ databases">
        <title>Insect and environment-associated Actinomycetes.</title>
        <authorList>
            <person name="Currrie C."/>
            <person name="Chevrette M."/>
            <person name="Carlson C."/>
            <person name="Stubbendieck R."/>
            <person name="Wendt-Pienkowski E."/>
        </authorList>
    </citation>
    <scope>NUCLEOTIDE SEQUENCE</scope>
    <source>
        <strain evidence="1">SID7499</strain>
    </source>
</reference>
<proteinExistence type="predicted"/>
<sequence length="50" mass="5149">MSTDTGTAPVLRMEAVRKSFGTSMVLRDVDLEVAPHTVTALIGASGSGKS</sequence>
<dbReference type="AlphaFoldDB" id="A0A6G3WJT7"/>
<dbReference type="InterPro" id="IPR027417">
    <property type="entry name" value="P-loop_NTPase"/>
</dbReference>
<dbReference type="Gene3D" id="3.40.50.300">
    <property type="entry name" value="P-loop containing nucleotide triphosphate hydrolases"/>
    <property type="match status" value="1"/>
</dbReference>
<comment type="caution">
    <text evidence="1">The sequence shown here is derived from an EMBL/GenBank/DDBJ whole genome shotgun (WGS) entry which is preliminary data.</text>
</comment>
<protein>
    <submittedName>
        <fullName evidence="1">Peptide ABC transporter ATP-binding protein</fullName>
    </submittedName>
</protein>
<evidence type="ECO:0000313" key="1">
    <source>
        <dbReference type="EMBL" id="NEE05600.1"/>
    </source>
</evidence>
<organism evidence="1">
    <name type="scientific">Streptomyces sp. SID7499</name>
    <dbReference type="NCBI Taxonomy" id="2706086"/>
    <lineage>
        <taxon>Bacteria</taxon>
        <taxon>Bacillati</taxon>
        <taxon>Actinomycetota</taxon>
        <taxon>Actinomycetes</taxon>
        <taxon>Kitasatosporales</taxon>
        <taxon>Streptomycetaceae</taxon>
        <taxon>Streptomyces</taxon>
    </lineage>
</organism>
<gene>
    <name evidence="1" type="ORF">G3M58_04045</name>
</gene>
<feature type="non-terminal residue" evidence="1">
    <location>
        <position position="50"/>
    </location>
</feature>